<dbReference type="Gene3D" id="1.10.1240.10">
    <property type="entry name" value="Methionine synthase domain"/>
    <property type="match status" value="1"/>
</dbReference>
<accession>A0A934K1G6</accession>
<dbReference type="InterPro" id="IPR047057">
    <property type="entry name" value="MerR_fam"/>
</dbReference>
<dbReference type="InterPro" id="IPR009061">
    <property type="entry name" value="DNA-bd_dom_put_sf"/>
</dbReference>
<dbReference type="Proteomes" id="UP000612893">
    <property type="component" value="Unassembled WGS sequence"/>
</dbReference>
<dbReference type="InterPro" id="IPR036594">
    <property type="entry name" value="Meth_synthase_dom"/>
</dbReference>
<evidence type="ECO:0000256" key="1">
    <source>
        <dbReference type="ARBA" id="ARBA00023125"/>
    </source>
</evidence>
<dbReference type="SUPFAM" id="SSF46955">
    <property type="entry name" value="Putative DNA-binding domain"/>
    <property type="match status" value="1"/>
</dbReference>
<comment type="caution">
    <text evidence="4">The sequence shown here is derived from an EMBL/GenBank/DDBJ whole genome shotgun (WGS) entry which is preliminary data.</text>
</comment>
<sequence length="290" mass="30662">MAEDRTGERADIRLAQLAAATGLSPLVIRAWERRYAFPRAIRTTGGHRRYAPSEVARLHRAVLLIRAGFRPREAIERAMGEGLRLPQMERDERLQELLAEGSPAEGLAQLRSVEHALGFEEALEEVIMPALNAIGQGWASGRFSVAQEHAATSVIASWLGTVRATLPSPDPGAPTVLLGAAPFERHGLPPLALEVLLSRRGIAAASLDADVPIPALVSAVRLRRPAAVVISVSRPNSLLAETVAALADVEPRPLVYVGGPGVGEAPAGAAMLPLRLTTAADQLAADLSDG</sequence>
<dbReference type="SMART" id="SM00422">
    <property type="entry name" value="HTH_MERR"/>
    <property type="match status" value="1"/>
</dbReference>
<gene>
    <name evidence="4" type="ORF">JF922_11800</name>
</gene>
<feature type="domain" description="B12-binding" evidence="3">
    <location>
        <begin position="173"/>
        <end position="290"/>
    </location>
</feature>
<dbReference type="PROSITE" id="PS50937">
    <property type="entry name" value="HTH_MERR_2"/>
    <property type="match status" value="1"/>
</dbReference>
<dbReference type="PANTHER" id="PTHR30204:SF97">
    <property type="entry name" value="MERR FAMILY REGULATORY PROTEIN"/>
    <property type="match status" value="1"/>
</dbReference>
<name>A0A934K1G6_9BACT</name>
<dbReference type="GO" id="GO:0031419">
    <property type="term" value="F:cobalamin binding"/>
    <property type="evidence" value="ECO:0007669"/>
    <property type="project" value="InterPro"/>
</dbReference>
<dbReference type="SUPFAM" id="SSF52242">
    <property type="entry name" value="Cobalamin (vitamin B12)-binding domain"/>
    <property type="match status" value="1"/>
</dbReference>
<proteinExistence type="predicted"/>
<dbReference type="GO" id="GO:0003677">
    <property type="term" value="F:DNA binding"/>
    <property type="evidence" value="ECO:0007669"/>
    <property type="project" value="UniProtKB-KW"/>
</dbReference>
<protein>
    <submittedName>
        <fullName evidence="4">MerR family transcriptional regulator</fullName>
    </submittedName>
</protein>
<dbReference type="GO" id="GO:0046872">
    <property type="term" value="F:metal ion binding"/>
    <property type="evidence" value="ECO:0007669"/>
    <property type="project" value="InterPro"/>
</dbReference>
<dbReference type="PROSITE" id="PS51332">
    <property type="entry name" value="B12_BINDING"/>
    <property type="match status" value="1"/>
</dbReference>
<keyword evidence="5" id="KW-1185">Reference proteome</keyword>
<dbReference type="EMBL" id="JAEKNR010000125">
    <property type="protein sequence ID" value="MBJ7598752.1"/>
    <property type="molecule type" value="Genomic_DNA"/>
</dbReference>
<dbReference type="AlphaFoldDB" id="A0A934K1G6"/>
<dbReference type="InterPro" id="IPR003759">
    <property type="entry name" value="Cbl-bd_cap"/>
</dbReference>
<evidence type="ECO:0000259" key="2">
    <source>
        <dbReference type="PROSITE" id="PS50937"/>
    </source>
</evidence>
<dbReference type="Gene3D" id="3.40.50.280">
    <property type="entry name" value="Cobalamin-binding domain"/>
    <property type="match status" value="1"/>
</dbReference>
<dbReference type="GO" id="GO:0003700">
    <property type="term" value="F:DNA-binding transcription factor activity"/>
    <property type="evidence" value="ECO:0007669"/>
    <property type="project" value="InterPro"/>
</dbReference>
<dbReference type="InterPro" id="IPR006158">
    <property type="entry name" value="Cobalamin-bd"/>
</dbReference>
<dbReference type="Pfam" id="PF13411">
    <property type="entry name" value="MerR_1"/>
    <property type="match status" value="1"/>
</dbReference>
<feature type="domain" description="HTH merR-type" evidence="2">
    <location>
        <begin position="16"/>
        <end position="81"/>
    </location>
</feature>
<dbReference type="InterPro" id="IPR036724">
    <property type="entry name" value="Cobalamin-bd_sf"/>
</dbReference>
<dbReference type="InterPro" id="IPR000551">
    <property type="entry name" value="MerR-type_HTH_dom"/>
</dbReference>
<reference evidence="4" key="1">
    <citation type="submission" date="2020-10" db="EMBL/GenBank/DDBJ databases">
        <title>Ca. Dormibacterota MAGs.</title>
        <authorList>
            <person name="Montgomery K."/>
        </authorList>
    </citation>
    <scope>NUCLEOTIDE SEQUENCE [LARGE SCALE GENOMIC DNA]</scope>
    <source>
        <strain evidence="4">SC8812_S17_10</strain>
    </source>
</reference>
<dbReference type="PANTHER" id="PTHR30204">
    <property type="entry name" value="REDOX-CYCLING DRUG-SENSING TRANSCRIPTIONAL ACTIVATOR SOXR"/>
    <property type="match status" value="1"/>
</dbReference>
<dbReference type="Pfam" id="PF02607">
    <property type="entry name" value="B12-binding_2"/>
    <property type="match status" value="1"/>
</dbReference>
<evidence type="ECO:0000259" key="3">
    <source>
        <dbReference type="PROSITE" id="PS51332"/>
    </source>
</evidence>
<evidence type="ECO:0000313" key="5">
    <source>
        <dbReference type="Proteomes" id="UP000612893"/>
    </source>
</evidence>
<evidence type="ECO:0000313" key="4">
    <source>
        <dbReference type="EMBL" id="MBJ7598752.1"/>
    </source>
</evidence>
<organism evidence="4 5">
    <name type="scientific">Candidatus Nephthysia bennettiae</name>
    <dbReference type="NCBI Taxonomy" id="3127016"/>
    <lineage>
        <taxon>Bacteria</taxon>
        <taxon>Bacillati</taxon>
        <taxon>Candidatus Dormiibacterota</taxon>
        <taxon>Candidatus Dormibacteria</taxon>
        <taxon>Candidatus Dormibacterales</taxon>
        <taxon>Candidatus Dormibacteraceae</taxon>
        <taxon>Candidatus Nephthysia</taxon>
    </lineage>
</organism>
<dbReference type="RefSeq" id="WP_338201958.1">
    <property type="nucleotide sequence ID" value="NZ_JAEKNR010000125.1"/>
</dbReference>
<keyword evidence="1" id="KW-0238">DNA-binding</keyword>
<dbReference type="Gene3D" id="1.10.1660.10">
    <property type="match status" value="1"/>
</dbReference>